<organism evidence="2 3">
    <name type="scientific">Hibiscus sabdariffa</name>
    <name type="common">roselle</name>
    <dbReference type="NCBI Taxonomy" id="183260"/>
    <lineage>
        <taxon>Eukaryota</taxon>
        <taxon>Viridiplantae</taxon>
        <taxon>Streptophyta</taxon>
        <taxon>Embryophyta</taxon>
        <taxon>Tracheophyta</taxon>
        <taxon>Spermatophyta</taxon>
        <taxon>Magnoliopsida</taxon>
        <taxon>eudicotyledons</taxon>
        <taxon>Gunneridae</taxon>
        <taxon>Pentapetalae</taxon>
        <taxon>rosids</taxon>
        <taxon>malvids</taxon>
        <taxon>Malvales</taxon>
        <taxon>Malvaceae</taxon>
        <taxon>Malvoideae</taxon>
        <taxon>Hibiscus</taxon>
    </lineage>
</organism>
<dbReference type="SUPFAM" id="SSF50965">
    <property type="entry name" value="Galactose oxidase, central domain"/>
    <property type="match status" value="1"/>
</dbReference>
<dbReference type="CDD" id="cd22157">
    <property type="entry name" value="F-box_AtFBW1-like"/>
    <property type="match status" value="1"/>
</dbReference>
<reference evidence="2 3" key="1">
    <citation type="journal article" date="2024" name="G3 (Bethesda)">
        <title>Genome assembly of Hibiscus sabdariffa L. provides insights into metabolisms of medicinal natural products.</title>
        <authorList>
            <person name="Kim T."/>
        </authorList>
    </citation>
    <scope>NUCLEOTIDE SEQUENCE [LARGE SCALE GENOMIC DNA]</scope>
    <source>
        <strain evidence="2">TK-2024</strain>
        <tissue evidence="2">Old leaves</tissue>
    </source>
</reference>
<accession>A0ABR2CTK6</accession>
<dbReference type="Pfam" id="PF00646">
    <property type="entry name" value="F-box"/>
    <property type="match status" value="1"/>
</dbReference>
<dbReference type="PANTHER" id="PTHR31672:SF13">
    <property type="entry name" value="F-BOX PROTEIN CPR30-LIKE"/>
    <property type="match status" value="1"/>
</dbReference>
<protein>
    <recommendedName>
        <fullName evidence="1">F-box domain-containing protein</fullName>
    </recommendedName>
</protein>
<sequence>MQGLSKTGRSDVPEVLVFEILHRLPVKSLTRFRCVCKPWSSSFQNPLFITKHHNHHLRNNNLNLLLKRCHGNDRRYYTYYFSQLSTEKGHNFSVKQTVHLPFFENFLSHPQVDGPCNGILCLHDLDDKAALWNPSTREFKTLPQSSIQCPPSASYIPYYSVYTDFDCRGFGYDSQTDDYKVVRFATIYFGGYDEHDPGQGYVEFDRNEKVELYSLRSDSWKEISFPEVSAYGDPLFNNYINGFYYWLGSGYYDYENYILLFDMVKEKFSTLPLPLPMTSGSYYLDLLDFNGLLGALLPQGEGTEKSFDLWVMNGLWTKQFTIDFVPGVERALGFWKNGELFLESSDHELVLFDPSTRELKNLGIHAHMGTMQISAYVESLVPINGRSDGRSKYEEHIIRRPPGGASN</sequence>
<dbReference type="EMBL" id="JBBPBM010000043">
    <property type="protein sequence ID" value="KAK8523120.1"/>
    <property type="molecule type" value="Genomic_DNA"/>
</dbReference>
<dbReference type="InterPro" id="IPR017451">
    <property type="entry name" value="F-box-assoc_interact_dom"/>
</dbReference>
<evidence type="ECO:0000313" key="3">
    <source>
        <dbReference type="Proteomes" id="UP001472677"/>
    </source>
</evidence>
<dbReference type="Gene3D" id="1.20.1280.50">
    <property type="match status" value="1"/>
</dbReference>
<dbReference type="InterPro" id="IPR050796">
    <property type="entry name" value="SCF_F-box_component"/>
</dbReference>
<proteinExistence type="predicted"/>
<dbReference type="InterPro" id="IPR036047">
    <property type="entry name" value="F-box-like_dom_sf"/>
</dbReference>
<dbReference type="InterPro" id="IPR011043">
    <property type="entry name" value="Gal_Oxase/kelch_b-propeller"/>
</dbReference>
<dbReference type="InterPro" id="IPR001810">
    <property type="entry name" value="F-box_dom"/>
</dbReference>
<keyword evidence="3" id="KW-1185">Reference proteome</keyword>
<dbReference type="NCBIfam" id="TIGR01640">
    <property type="entry name" value="F_box_assoc_1"/>
    <property type="match status" value="1"/>
</dbReference>
<feature type="domain" description="F-box" evidence="1">
    <location>
        <begin position="12"/>
        <end position="52"/>
    </location>
</feature>
<gene>
    <name evidence="2" type="ORF">V6N12_047651</name>
</gene>
<name>A0ABR2CTK6_9ROSI</name>
<evidence type="ECO:0000313" key="2">
    <source>
        <dbReference type="EMBL" id="KAK8523120.1"/>
    </source>
</evidence>
<dbReference type="InterPro" id="IPR006527">
    <property type="entry name" value="F-box-assoc_dom_typ1"/>
</dbReference>
<dbReference type="PANTHER" id="PTHR31672">
    <property type="entry name" value="BNACNNG10540D PROTEIN"/>
    <property type="match status" value="1"/>
</dbReference>
<dbReference type="SUPFAM" id="SSF81383">
    <property type="entry name" value="F-box domain"/>
    <property type="match status" value="1"/>
</dbReference>
<dbReference type="Pfam" id="PF07734">
    <property type="entry name" value="FBA_1"/>
    <property type="match status" value="1"/>
</dbReference>
<evidence type="ECO:0000259" key="1">
    <source>
        <dbReference type="SMART" id="SM00256"/>
    </source>
</evidence>
<comment type="caution">
    <text evidence="2">The sequence shown here is derived from an EMBL/GenBank/DDBJ whole genome shotgun (WGS) entry which is preliminary data.</text>
</comment>
<dbReference type="Proteomes" id="UP001472677">
    <property type="component" value="Unassembled WGS sequence"/>
</dbReference>
<dbReference type="SMART" id="SM00256">
    <property type="entry name" value="FBOX"/>
    <property type="match status" value="1"/>
</dbReference>